<dbReference type="InParanoid" id="A0A540VD15"/>
<protein>
    <recommendedName>
        <fullName evidence="4 13">CRISPR-associated exonuclease Cas4</fullName>
        <ecNumber evidence="3 13">3.1.12.1</ecNumber>
    </recommendedName>
</protein>
<dbReference type="AlphaFoldDB" id="A0A540VD15"/>
<keyword evidence="6 13" id="KW-0479">Metal-binding</keyword>
<keyword evidence="10 13" id="KW-0411">Iron-sulfur</keyword>
<comment type="cofactor">
    <cofactor evidence="13">
        <name>iron-sulfur cluster</name>
        <dbReference type="ChEBI" id="CHEBI:30408"/>
    </cofactor>
</comment>
<dbReference type="EMBL" id="VIGC01000021">
    <property type="protein sequence ID" value="TQE94651.1"/>
    <property type="molecule type" value="Genomic_DNA"/>
</dbReference>
<comment type="similarity">
    <text evidence="2 13">Belongs to the CRISPR-associated exonuclease Cas4 family.</text>
</comment>
<keyword evidence="11 13" id="KW-0051">Antiviral defense</keyword>
<dbReference type="PANTHER" id="PTHR36531">
    <property type="entry name" value="CRISPR-ASSOCIATED EXONUCLEASE CAS4"/>
    <property type="match status" value="1"/>
</dbReference>
<dbReference type="Pfam" id="PF01930">
    <property type="entry name" value="Cas_Cas4"/>
    <property type="match status" value="1"/>
</dbReference>
<evidence type="ECO:0000256" key="11">
    <source>
        <dbReference type="ARBA" id="ARBA00023118"/>
    </source>
</evidence>
<evidence type="ECO:0000256" key="5">
    <source>
        <dbReference type="ARBA" id="ARBA00022722"/>
    </source>
</evidence>
<evidence type="ECO:0000256" key="2">
    <source>
        <dbReference type="ARBA" id="ARBA00009189"/>
    </source>
</evidence>
<evidence type="ECO:0000256" key="7">
    <source>
        <dbReference type="ARBA" id="ARBA00022801"/>
    </source>
</evidence>
<evidence type="ECO:0000256" key="4">
    <source>
        <dbReference type="ARBA" id="ARBA00020049"/>
    </source>
</evidence>
<proteinExistence type="inferred from homology"/>
<keyword evidence="5 13" id="KW-0540">Nuclease</keyword>
<evidence type="ECO:0000256" key="8">
    <source>
        <dbReference type="ARBA" id="ARBA00022839"/>
    </source>
</evidence>
<dbReference type="NCBIfam" id="TIGR00372">
    <property type="entry name" value="cas4"/>
    <property type="match status" value="1"/>
</dbReference>
<dbReference type="InterPro" id="IPR051827">
    <property type="entry name" value="Cas4_exonuclease"/>
</dbReference>
<evidence type="ECO:0000256" key="12">
    <source>
        <dbReference type="ARBA" id="ARBA00023211"/>
    </source>
</evidence>
<dbReference type="GO" id="GO:0051536">
    <property type="term" value="F:iron-sulfur cluster binding"/>
    <property type="evidence" value="ECO:0007669"/>
    <property type="project" value="UniProtKB-KW"/>
</dbReference>
<dbReference type="RefSeq" id="WP_141611043.1">
    <property type="nucleotide sequence ID" value="NZ_VIGC02000021.1"/>
</dbReference>
<feature type="domain" description="DUF83" evidence="14">
    <location>
        <begin position="49"/>
        <end position="222"/>
    </location>
</feature>
<dbReference type="EC" id="3.1.12.1" evidence="3 13"/>
<evidence type="ECO:0000256" key="1">
    <source>
        <dbReference type="ARBA" id="ARBA00001966"/>
    </source>
</evidence>
<comment type="cofactor">
    <cofactor evidence="1">
        <name>[4Fe-4S] cluster</name>
        <dbReference type="ChEBI" id="CHEBI:49883"/>
    </cofactor>
</comment>
<dbReference type="Proteomes" id="UP000317371">
    <property type="component" value="Unassembled WGS sequence"/>
</dbReference>
<comment type="cofactor">
    <cofactor evidence="13">
        <name>Mg(2+)</name>
        <dbReference type="ChEBI" id="CHEBI:18420"/>
    </cofactor>
    <cofactor evidence="13">
        <name>Mn(2+)</name>
        <dbReference type="ChEBI" id="CHEBI:29035"/>
    </cofactor>
    <text evidence="13">Mg(2+) or Mn(2+) required for ssDNA cleavage activity.</text>
</comment>
<name>A0A540VD15_9CHLR</name>
<keyword evidence="16" id="KW-1185">Reference proteome</keyword>
<dbReference type="GO" id="GO:0046872">
    <property type="term" value="F:metal ion binding"/>
    <property type="evidence" value="ECO:0007669"/>
    <property type="project" value="UniProtKB-KW"/>
</dbReference>
<comment type="function">
    <text evidence="13">CRISPR (clustered regularly interspaced short palindromic repeat) is an adaptive immune system that provides protection against mobile genetic elements (viruses, transposable elements and conjugative plasmids). CRISPR clusters contain sequences complementary to antecedent mobile elements and target invading nucleic acids. CRISPR clusters are transcribed and processed into CRISPR RNA (crRNA).</text>
</comment>
<evidence type="ECO:0000256" key="13">
    <source>
        <dbReference type="RuleBase" id="RU365022"/>
    </source>
</evidence>
<dbReference type="InterPro" id="IPR022765">
    <property type="entry name" value="Dna2/Cas4_DUF83"/>
</dbReference>
<dbReference type="OrthoDB" id="9781776at2"/>
<evidence type="ECO:0000313" key="15">
    <source>
        <dbReference type="EMBL" id="TQE94651.1"/>
    </source>
</evidence>
<organism evidence="15 16">
    <name type="scientific">Litorilinea aerophila</name>
    <dbReference type="NCBI Taxonomy" id="1204385"/>
    <lineage>
        <taxon>Bacteria</taxon>
        <taxon>Bacillati</taxon>
        <taxon>Chloroflexota</taxon>
        <taxon>Caldilineae</taxon>
        <taxon>Caldilineales</taxon>
        <taxon>Caldilineaceae</taxon>
        <taxon>Litorilinea</taxon>
    </lineage>
</organism>
<evidence type="ECO:0000256" key="9">
    <source>
        <dbReference type="ARBA" id="ARBA00023004"/>
    </source>
</evidence>
<gene>
    <name evidence="15" type="primary">cas4</name>
    <name evidence="15" type="ORF">FKZ61_15420</name>
</gene>
<keyword evidence="8 13" id="KW-0269">Exonuclease</keyword>
<dbReference type="InterPro" id="IPR013343">
    <property type="entry name" value="CRISPR-assoc_prot_Cas4"/>
</dbReference>
<keyword evidence="7 13" id="KW-0378">Hydrolase</keyword>
<evidence type="ECO:0000256" key="6">
    <source>
        <dbReference type="ARBA" id="ARBA00022723"/>
    </source>
</evidence>
<dbReference type="Gene3D" id="3.90.320.10">
    <property type="match status" value="1"/>
</dbReference>
<evidence type="ECO:0000256" key="10">
    <source>
        <dbReference type="ARBA" id="ARBA00023014"/>
    </source>
</evidence>
<dbReference type="GO" id="GO:0051607">
    <property type="term" value="P:defense response to virus"/>
    <property type="evidence" value="ECO:0007669"/>
    <property type="project" value="UniProtKB-KW"/>
</dbReference>
<evidence type="ECO:0000313" key="16">
    <source>
        <dbReference type="Proteomes" id="UP000317371"/>
    </source>
</evidence>
<evidence type="ECO:0000259" key="14">
    <source>
        <dbReference type="Pfam" id="PF01930"/>
    </source>
</evidence>
<keyword evidence="12 13" id="KW-0464">Manganese</keyword>
<keyword evidence="9 13" id="KW-0408">Iron</keyword>
<accession>A0A540VD15</accession>
<sequence length="226" mass="25749">MASKQLLTGAYGGAPAEGTADPRGALPSWEDPWLLEVTDLKQFDYCPRVVYYRYCLSDVRPVTYKMAAGIEAQSRVTRLEDRRSLRAYGLEQGERHYHVSVVSTRLGCSGQIDMVIVTGSGNERRAIPVDFKLSRRKPGNHFRLQLVCYGLMLEEAWGIPATEGYIYLIPSRQAISVPFTAHLRRKATRLVTEIREMIMEQRMPGPPRSVRQCVDCEFRRFCNDTI</sequence>
<comment type="caution">
    <text evidence="15">The sequence shown here is derived from an EMBL/GenBank/DDBJ whole genome shotgun (WGS) entry which is preliminary data.</text>
</comment>
<dbReference type="PANTHER" id="PTHR36531:SF6">
    <property type="entry name" value="DNA REPLICATION ATP-DEPENDENT HELICASE_NUCLEASE DNA2"/>
    <property type="match status" value="1"/>
</dbReference>
<evidence type="ECO:0000256" key="3">
    <source>
        <dbReference type="ARBA" id="ARBA00012768"/>
    </source>
</evidence>
<dbReference type="InterPro" id="IPR011604">
    <property type="entry name" value="PDDEXK-like_dom_sf"/>
</dbReference>
<reference evidence="15 16" key="1">
    <citation type="submission" date="2019-06" db="EMBL/GenBank/DDBJ databases">
        <title>Genome sequence of Litorilinea aerophila BAA-2444.</title>
        <authorList>
            <person name="Maclea K.S."/>
            <person name="Maurais E.G."/>
            <person name="Iannazzi L.C."/>
        </authorList>
    </citation>
    <scope>NUCLEOTIDE SEQUENCE [LARGE SCALE GENOMIC DNA]</scope>
    <source>
        <strain evidence="15 16">ATCC BAA-2444</strain>
    </source>
</reference>
<dbReference type="GO" id="GO:0004527">
    <property type="term" value="F:exonuclease activity"/>
    <property type="evidence" value="ECO:0007669"/>
    <property type="project" value="UniProtKB-KW"/>
</dbReference>